<gene>
    <name evidence="4" type="ORF">J2Z70_003979</name>
</gene>
<evidence type="ECO:0000259" key="3">
    <source>
        <dbReference type="Pfam" id="PF00534"/>
    </source>
</evidence>
<dbReference type="InterPro" id="IPR001296">
    <property type="entry name" value="Glyco_trans_1"/>
</dbReference>
<protein>
    <submittedName>
        <fullName evidence="4">Glycosyltransferase involved in cell wall biosynthesis</fullName>
    </submittedName>
</protein>
<dbReference type="PANTHER" id="PTHR12526:SF510">
    <property type="entry name" value="D-INOSITOL 3-PHOSPHATE GLYCOSYLTRANSFERASE"/>
    <property type="match status" value="1"/>
</dbReference>
<reference evidence="4 5" key="1">
    <citation type="submission" date="2021-03" db="EMBL/GenBank/DDBJ databases">
        <title>Genomic Encyclopedia of Type Strains, Phase IV (KMG-IV): sequencing the most valuable type-strain genomes for metagenomic binning, comparative biology and taxonomic classification.</title>
        <authorList>
            <person name="Goeker M."/>
        </authorList>
    </citation>
    <scope>NUCLEOTIDE SEQUENCE [LARGE SCALE GENOMIC DNA]</scope>
    <source>
        <strain evidence="4 5">DSM 101953</strain>
    </source>
</reference>
<comment type="caution">
    <text evidence="4">The sequence shown here is derived from an EMBL/GenBank/DDBJ whole genome shotgun (WGS) entry which is preliminary data.</text>
</comment>
<organism evidence="4 5">
    <name type="scientific">Paenibacillus silagei</name>
    <dbReference type="NCBI Taxonomy" id="1670801"/>
    <lineage>
        <taxon>Bacteria</taxon>
        <taxon>Bacillati</taxon>
        <taxon>Bacillota</taxon>
        <taxon>Bacilli</taxon>
        <taxon>Bacillales</taxon>
        <taxon>Paenibacillaceae</taxon>
        <taxon>Paenibacillus</taxon>
    </lineage>
</organism>
<dbReference type="SUPFAM" id="SSF53756">
    <property type="entry name" value="UDP-Glycosyltransferase/glycogen phosphorylase"/>
    <property type="match status" value="1"/>
</dbReference>
<evidence type="ECO:0000256" key="2">
    <source>
        <dbReference type="ARBA" id="ARBA00022679"/>
    </source>
</evidence>
<evidence type="ECO:0000313" key="5">
    <source>
        <dbReference type="Proteomes" id="UP000773462"/>
    </source>
</evidence>
<proteinExistence type="predicted"/>
<dbReference type="Gene3D" id="3.40.50.2000">
    <property type="entry name" value="Glycogen Phosphorylase B"/>
    <property type="match status" value="2"/>
</dbReference>
<accession>A0ABS4NUS8</accession>
<sequence>MRLTFPVLTLSRGGAQRMITELANRLAEIGHEVVVLLPSHGFVEYEMKCPIITAPAPVLTEDDFPYGDVIISNYYTTVPVAERASRQGKGLHIRLALCYEPNFLPDNNQSFASYSITRNLLLLSRWQQEVIRINHGIKGRIVPVGVAPDFKNTHLRDNADWPLIVSAIMRRPEGGFSGHREQEYLIQQLDMVKRLHPEVEIYIITPPAEYAASDSLQALLNTGRYQLRTPGNDNELAYHYNETDIFVSASTNDAGSLPGLEAMRCGAALVTVYSGGNLEYCAHGQNCLMSYRHENRLAADIVTLIEDRELRQRLAARGEQDSLQFTWERSVQIFQAELFEMVSRQGV</sequence>
<dbReference type="Proteomes" id="UP000773462">
    <property type="component" value="Unassembled WGS sequence"/>
</dbReference>
<dbReference type="CDD" id="cd03801">
    <property type="entry name" value="GT4_PimA-like"/>
    <property type="match status" value="1"/>
</dbReference>
<dbReference type="Pfam" id="PF00534">
    <property type="entry name" value="Glycos_transf_1"/>
    <property type="match status" value="1"/>
</dbReference>
<feature type="domain" description="Glycosyl transferase family 1" evidence="3">
    <location>
        <begin position="179"/>
        <end position="320"/>
    </location>
</feature>
<dbReference type="EMBL" id="JAGGLV010000013">
    <property type="protein sequence ID" value="MBP2113818.1"/>
    <property type="molecule type" value="Genomic_DNA"/>
</dbReference>
<keyword evidence="5" id="KW-1185">Reference proteome</keyword>
<dbReference type="PANTHER" id="PTHR12526">
    <property type="entry name" value="GLYCOSYLTRANSFERASE"/>
    <property type="match status" value="1"/>
</dbReference>
<dbReference type="RefSeq" id="WP_209876017.1">
    <property type="nucleotide sequence ID" value="NZ_JAGGLV010000013.1"/>
</dbReference>
<keyword evidence="1" id="KW-0328">Glycosyltransferase</keyword>
<evidence type="ECO:0000313" key="4">
    <source>
        <dbReference type="EMBL" id="MBP2113818.1"/>
    </source>
</evidence>
<name>A0ABS4NUS8_9BACL</name>
<keyword evidence="2" id="KW-0808">Transferase</keyword>
<evidence type="ECO:0000256" key="1">
    <source>
        <dbReference type="ARBA" id="ARBA00022676"/>
    </source>
</evidence>